<name>A0ABQ7K2W4_9FUNG</name>
<reference evidence="2 3" key="1">
    <citation type="journal article" date="2020" name="Fungal Divers.">
        <title>Resolving the Mortierellaceae phylogeny through synthesis of multi-gene phylogenetics and phylogenomics.</title>
        <authorList>
            <person name="Vandepol N."/>
            <person name="Liber J."/>
            <person name="Desiro A."/>
            <person name="Na H."/>
            <person name="Kennedy M."/>
            <person name="Barry K."/>
            <person name="Grigoriev I.V."/>
            <person name="Miller A.N."/>
            <person name="O'Donnell K."/>
            <person name="Stajich J.E."/>
            <person name="Bonito G."/>
        </authorList>
    </citation>
    <scope>NUCLEOTIDE SEQUENCE [LARGE SCALE GENOMIC DNA]</scope>
    <source>
        <strain evidence="2 3">AD045</strain>
    </source>
</reference>
<proteinExistence type="predicted"/>
<feature type="compositionally biased region" description="Low complexity" evidence="1">
    <location>
        <begin position="193"/>
        <end position="249"/>
    </location>
</feature>
<feature type="compositionally biased region" description="Low complexity" evidence="1">
    <location>
        <begin position="138"/>
        <end position="152"/>
    </location>
</feature>
<feature type="compositionally biased region" description="Basic residues" evidence="1">
    <location>
        <begin position="1"/>
        <end position="12"/>
    </location>
</feature>
<evidence type="ECO:0000313" key="3">
    <source>
        <dbReference type="Proteomes" id="UP001194696"/>
    </source>
</evidence>
<evidence type="ECO:0000256" key="1">
    <source>
        <dbReference type="SAM" id="MobiDB-lite"/>
    </source>
</evidence>
<feature type="compositionally biased region" description="Polar residues" evidence="1">
    <location>
        <begin position="14"/>
        <end position="23"/>
    </location>
</feature>
<accession>A0ABQ7K2W4</accession>
<protein>
    <recommendedName>
        <fullName evidence="4">REJ domain-containing protein</fullName>
    </recommendedName>
</protein>
<dbReference type="EMBL" id="JAAAIM010000376">
    <property type="protein sequence ID" value="KAG0288970.1"/>
    <property type="molecule type" value="Genomic_DNA"/>
</dbReference>
<comment type="caution">
    <text evidence="2">The sequence shown here is derived from an EMBL/GenBank/DDBJ whole genome shotgun (WGS) entry which is preliminary data.</text>
</comment>
<organism evidence="2 3">
    <name type="scientific">Linnemannia gamsii</name>
    <dbReference type="NCBI Taxonomy" id="64522"/>
    <lineage>
        <taxon>Eukaryota</taxon>
        <taxon>Fungi</taxon>
        <taxon>Fungi incertae sedis</taxon>
        <taxon>Mucoromycota</taxon>
        <taxon>Mortierellomycotina</taxon>
        <taxon>Mortierellomycetes</taxon>
        <taxon>Mortierellales</taxon>
        <taxon>Mortierellaceae</taxon>
        <taxon>Linnemannia</taxon>
    </lineage>
</organism>
<gene>
    <name evidence="2" type="ORF">BGZ96_007346</name>
</gene>
<evidence type="ECO:0000313" key="2">
    <source>
        <dbReference type="EMBL" id="KAG0288970.1"/>
    </source>
</evidence>
<keyword evidence="3" id="KW-1185">Reference proteome</keyword>
<feature type="region of interest" description="Disordered" evidence="1">
    <location>
        <begin position="193"/>
        <end position="276"/>
    </location>
</feature>
<evidence type="ECO:0008006" key="4">
    <source>
        <dbReference type="Google" id="ProtNLM"/>
    </source>
</evidence>
<dbReference type="Proteomes" id="UP001194696">
    <property type="component" value="Unassembled WGS sequence"/>
</dbReference>
<sequence length="315" mass="33173">MAKKRTTTRKTRQAAGSGSSSDNHPYRHNSKHISASPSVASSPSPQPHDLVQRRRKGTPVRSPSQGDRSKGIVFAFRIQPDSDLSMAVDILSYDQVSDEPKSSSNSEATTITSTPSKTITEVVSAPSIASTAEASAGSVLSSSEGRESSTSSQLKLAGEKWSSDPNSYLSNNVVDLTRNVLILHSRKPQDTTAGILSSTASSSSSATPYSRSAVPSRSSSMSLPSTPPMTDSSSYSSASSSPSSSPSSPMLQPFEGVATSEKGKNNSFPEQLSSALPLSLPLPDPMVADLKSQPPRMLRVRGLGNGARRMQVFVV</sequence>
<feature type="compositionally biased region" description="Low complexity" evidence="1">
    <location>
        <begin position="34"/>
        <end position="43"/>
    </location>
</feature>
<feature type="region of interest" description="Disordered" evidence="1">
    <location>
        <begin position="136"/>
        <end position="163"/>
    </location>
</feature>
<feature type="region of interest" description="Disordered" evidence="1">
    <location>
        <begin position="1"/>
        <end position="72"/>
    </location>
</feature>